<dbReference type="CDD" id="cd18774">
    <property type="entry name" value="PDC2_HK_sensor"/>
    <property type="match status" value="1"/>
</dbReference>
<reference evidence="5 6" key="1">
    <citation type="submission" date="2016-12" db="EMBL/GenBank/DDBJ databases">
        <title>Thioflexothrix psekupsii D3 genome sequencing and assembly.</title>
        <authorList>
            <person name="Fomenkov A."/>
            <person name="Vincze T."/>
            <person name="Grabovich M."/>
            <person name="Anton B.P."/>
            <person name="Dubinina G."/>
            <person name="Orlova M."/>
            <person name="Belousova E."/>
            <person name="Roberts R.J."/>
        </authorList>
    </citation>
    <scope>NUCLEOTIDE SEQUENCE [LARGE SCALE GENOMIC DNA]</scope>
    <source>
        <strain evidence="5">D3</strain>
    </source>
</reference>
<dbReference type="PANTHER" id="PTHR43156:SF2">
    <property type="entry name" value="STAGE II SPORULATION PROTEIN E"/>
    <property type="match status" value="1"/>
</dbReference>
<keyword evidence="1" id="KW-0378">Hydrolase</keyword>
<evidence type="ECO:0000259" key="4">
    <source>
        <dbReference type="SMART" id="SM00331"/>
    </source>
</evidence>
<evidence type="ECO:0000256" key="2">
    <source>
        <dbReference type="SAM" id="Coils"/>
    </source>
</evidence>
<keyword evidence="2" id="KW-0175">Coiled coil</keyword>
<feature type="transmembrane region" description="Helical" evidence="3">
    <location>
        <begin position="12"/>
        <end position="35"/>
    </location>
</feature>
<keyword evidence="6" id="KW-1185">Reference proteome</keyword>
<dbReference type="InterPro" id="IPR036457">
    <property type="entry name" value="PPM-type-like_dom_sf"/>
</dbReference>
<proteinExistence type="predicted"/>
<protein>
    <recommendedName>
        <fullName evidence="4">PPM-type phosphatase domain-containing protein</fullName>
    </recommendedName>
</protein>
<name>A0A251X8F4_9GAMM</name>
<feature type="coiled-coil region" evidence="2">
    <location>
        <begin position="329"/>
        <end position="377"/>
    </location>
</feature>
<feature type="domain" description="PPM-type phosphatase" evidence="4">
    <location>
        <begin position="416"/>
        <end position="638"/>
    </location>
</feature>
<dbReference type="SMART" id="SM00331">
    <property type="entry name" value="PP2C_SIG"/>
    <property type="match status" value="1"/>
</dbReference>
<comment type="caution">
    <text evidence="5">The sequence shown here is derived from an EMBL/GenBank/DDBJ whole genome shotgun (WGS) entry which is preliminary data.</text>
</comment>
<feature type="transmembrane region" description="Helical" evidence="3">
    <location>
        <begin position="308"/>
        <end position="327"/>
    </location>
</feature>
<evidence type="ECO:0000313" key="6">
    <source>
        <dbReference type="Proteomes" id="UP000194798"/>
    </source>
</evidence>
<dbReference type="CDD" id="cd12913">
    <property type="entry name" value="PDC1_MCP_like"/>
    <property type="match status" value="1"/>
</dbReference>
<dbReference type="Proteomes" id="UP000194798">
    <property type="component" value="Unassembled WGS sequence"/>
</dbReference>
<gene>
    <name evidence="5" type="ORF">TPSD3_07725</name>
</gene>
<sequence>MYKFLRFKFNSIYSIVSILLFMGIIFATLGIAMFYQFQSVRLQETALQIQKEKAQKIAYGIEDYLRITIQLSRSLTSLAAPLQQNKNEVETLLYRMLQSAPEEMIYGMGVWFEPYLFDKEIELFGPYVHRSQTTGKAAILTYEWSQKDYYYPKQFWYVEGKKKEGKTFFTAPYFDTNLVYMSAVQAFYDQQGHFAGVTSVDMILPLLQKFVAKFNISKEEVIYVVTQEGKLFVHPNENELMAYAKQLGLPVNSILDLTKSHLETFMQSQGEKQRVMVSSEVADVHWQVHILADEANVFQQVTVLRNNLLWAIGLLWLLFIFLFILLLQAHKARVRHNKLKEKLKEQNRKQKLLQDLNDALEDKVKARTLELETAHEKICHLNEQLKAENLRMGAELEISRRLQQMVLPRAEELTQIPDLDIAGFMQPTSEVGGDYYDILRDTHGVKITIGDVTGHGLESGVIMLMVQTAIRTLLASHAAEDSSHFLAIINRAIYENVQRMHSDKNLTLAILDYAQGQLTISGQHEEVLIVRAHGEIEQIDTLELGFMVGMIPDICHLLGKKQIELAAGDGVVLYTDGITEARNHTGKLYGLPRLLTSIQRHWPRNKARFIQQAIIADLMNYLGNHPIDDDITLVVLKRM</sequence>
<dbReference type="PANTHER" id="PTHR43156">
    <property type="entry name" value="STAGE II SPORULATION PROTEIN E-RELATED"/>
    <property type="match status" value="1"/>
</dbReference>
<evidence type="ECO:0000313" key="5">
    <source>
        <dbReference type="EMBL" id="OUD14210.1"/>
    </source>
</evidence>
<keyword evidence="3" id="KW-1133">Transmembrane helix</keyword>
<keyword evidence="3" id="KW-0812">Transmembrane</keyword>
<dbReference type="GO" id="GO:0016791">
    <property type="term" value="F:phosphatase activity"/>
    <property type="evidence" value="ECO:0007669"/>
    <property type="project" value="TreeGrafter"/>
</dbReference>
<dbReference type="Pfam" id="PF07228">
    <property type="entry name" value="SpoIIE"/>
    <property type="match status" value="1"/>
</dbReference>
<dbReference type="InterPro" id="IPR001932">
    <property type="entry name" value="PPM-type_phosphatase-like_dom"/>
</dbReference>
<dbReference type="OrthoDB" id="9802500at2"/>
<accession>A0A251X8F4</accession>
<dbReference type="AlphaFoldDB" id="A0A251X8F4"/>
<keyword evidence="3" id="KW-0472">Membrane</keyword>
<dbReference type="Gene3D" id="3.30.450.20">
    <property type="entry name" value="PAS domain"/>
    <property type="match status" value="1"/>
</dbReference>
<dbReference type="InterPro" id="IPR052016">
    <property type="entry name" value="Bact_Sigma-Reg"/>
</dbReference>
<dbReference type="Gene3D" id="3.60.40.10">
    <property type="entry name" value="PPM-type phosphatase domain"/>
    <property type="match status" value="1"/>
</dbReference>
<dbReference type="EMBL" id="MSLT01000012">
    <property type="protein sequence ID" value="OUD14210.1"/>
    <property type="molecule type" value="Genomic_DNA"/>
</dbReference>
<evidence type="ECO:0000256" key="3">
    <source>
        <dbReference type="SAM" id="Phobius"/>
    </source>
</evidence>
<evidence type="ECO:0000256" key="1">
    <source>
        <dbReference type="ARBA" id="ARBA00022801"/>
    </source>
</evidence>
<organism evidence="5 6">
    <name type="scientific">Thioflexithrix psekupsensis</name>
    <dbReference type="NCBI Taxonomy" id="1570016"/>
    <lineage>
        <taxon>Bacteria</taxon>
        <taxon>Pseudomonadati</taxon>
        <taxon>Pseudomonadota</taxon>
        <taxon>Gammaproteobacteria</taxon>
        <taxon>Thiotrichales</taxon>
        <taxon>Thioflexithrix</taxon>
    </lineage>
</organism>
<dbReference type="Pfam" id="PF22673">
    <property type="entry name" value="MCP-like_PDC_1"/>
    <property type="match status" value="1"/>
</dbReference>